<reference evidence="6" key="1">
    <citation type="journal article" date="2019" name="Int. J. Syst. Evol. Microbiol.">
        <title>The Global Catalogue of Microorganisms (GCM) 10K type strain sequencing project: providing services to taxonomists for standard genome sequencing and annotation.</title>
        <authorList>
            <consortium name="The Broad Institute Genomics Platform"/>
            <consortium name="The Broad Institute Genome Sequencing Center for Infectious Disease"/>
            <person name="Wu L."/>
            <person name="Ma J."/>
        </authorList>
    </citation>
    <scope>NUCLEOTIDE SEQUENCE [LARGE SCALE GENOMIC DNA]</scope>
    <source>
        <strain evidence="6">JCM 14306</strain>
    </source>
</reference>
<dbReference type="SUPFAM" id="SSF50370">
    <property type="entry name" value="Ricin B-like lectins"/>
    <property type="match status" value="1"/>
</dbReference>
<dbReference type="Pfam" id="PF00722">
    <property type="entry name" value="Glyco_hydro_16"/>
    <property type="match status" value="1"/>
</dbReference>
<feature type="signal peptide" evidence="3">
    <location>
        <begin position="1"/>
        <end position="32"/>
    </location>
</feature>
<dbReference type="PANTHER" id="PTHR10963:SF55">
    <property type="entry name" value="GLYCOSIDE HYDROLASE FAMILY 16 PROTEIN"/>
    <property type="match status" value="1"/>
</dbReference>
<dbReference type="InterPro" id="IPR013320">
    <property type="entry name" value="ConA-like_dom_sf"/>
</dbReference>
<dbReference type="PANTHER" id="PTHR10963">
    <property type="entry name" value="GLYCOSYL HYDROLASE-RELATED"/>
    <property type="match status" value="1"/>
</dbReference>
<dbReference type="SUPFAM" id="SSF49899">
    <property type="entry name" value="Concanavalin A-like lectins/glucanases"/>
    <property type="match status" value="1"/>
</dbReference>
<gene>
    <name evidence="5" type="ORF">GCM10009744_56580</name>
</gene>
<feature type="chain" id="PRO_5045080882" evidence="3">
    <location>
        <begin position="33"/>
        <end position="448"/>
    </location>
</feature>
<dbReference type="InterPro" id="IPR035992">
    <property type="entry name" value="Ricin_B-like_lectins"/>
</dbReference>
<dbReference type="RefSeq" id="WP_344115422.1">
    <property type="nucleotide sequence ID" value="NZ_BAAANE010000010.1"/>
</dbReference>
<evidence type="ECO:0000313" key="5">
    <source>
        <dbReference type="EMBL" id="GAA1656498.1"/>
    </source>
</evidence>
<evidence type="ECO:0000256" key="1">
    <source>
        <dbReference type="ARBA" id="ARBA00006865"/>
    </source>
</evidence>
<sequence>MRFQRPRYRAAALLAAGAALLGTALLQAPADARTPSADTAAPPSAAGAPVAGTAGAPVAGAPVTGAAAAPMAAAAVGPTIWEDNFDGPAGQAPNSSKWRYDIGGSGWGNDERQYYTNSTRNSALDGTGNLVITARQENGGFTCHYGPCQYTSARLLTAQTFTQAYGRFEARIKIPRGQGIWPAFWMLGGGNWPTDGEIDIMENIGREPSIVHGTIHGPGYSGAGGIGAAYTLPGGQQFANGFHTFTVDWEPNSITWYVDGIQYQRRTPADLGGKTWVYNHPFFMIMNVAVGGYWPGYPDGSTAMPQTMTIDYVRVSSLSGGGTGASQITGLAGKCVDVAGANSADGTTVQLYDCNGTAAQQWTRPGDGTIRALGKCLDVANAGTADGTRVQLASCNGNGAQQWTYSAGKDLVNPQANKCLDVTGNNSANATPLQIWTCTGGANQKWNV</sequence>
<protein>
    <submittedName>
        <fullName evidence="5">Glycoside hydrolase family 16 protein</fullName>
    </submittedName>
</protein>
<dbReference type="GO" id="GO:0016787">
    <property type="term" value="F:hydrolase activity"/>
    <property type="evidence" value="ECO:0007669"/>
    <property type="project" value="UniProtKB-KW"/>
</dbReference>
<feature type="domain" description="GH16" evidence="4">
    <location>
        <begin position="56"/>
        <end position="321"/>
    </location>
</feature>
<dbReference type="SMART" id="SM00458">
    <property type="entry name" value="RICIN"/>
    <property type="match status" value="1"/>
</dbReference>
<dbReference type="PROSITE" id="PS51762">
    <property type="entry name" value="GH16_2"/>
    <property type="match status" value="1"/>
</dbReference>
<dbReference type="Pfam" id="PF00652">
    <property type="entry name" value="Ricin_B_lectin"/>
    <property type="match status" value="1"/>
</dbReference>
<evidence type="ECO:0000259" key="4">
    <source>
        <dbReference type="PROSITE" id="PS51762"/>
    </source>
</evidence>
<dbReference type="EMBL" id="BAAANE010000010">
    <property type="protein sequence ID" value="GAA1656498.1"/>
    <property type="molecule type" value="Genomic_DNA"/>
</dbReference>
<organism evidence="5 6">
    <name type="scientific">Kribbella alba</name>
    <dbReference type="NCBI Taxonomy" id="190197"/>
    <lineage>
        <taxon>Bacteria</taxon>
        <taxon>Bacillati</taxon>
        <taxon>Actinomycetota</taxon>
        <taxon>Actinomycetes</taxon>
        <taxon>Propionibacteriales</taxon>
        <taxon>Kribbellaceae</taxon>
        <taxon>Kribbella</taxon>
    </lineage>
</organism>
<dbReference type="CDD" id="cd08023">
    <property type="entry name" value="GH16_laminarinase_like"/>
    <property type="match status" value="1"/>
</dbReference>
<proteinExistence type="inferred from homology"/>
<dbReference type="Gene3D" id="2.80.10.50">
    <property type="match status" value="2"/>
</dbReference>
<keyword evidence="5" id="KW-0378">Hydrolase</keyword>
<dbReference type="InterPro" id="IPR000772">
    <property type="entry name" value="Ricin_B_lectin"/>
</dbReference>
<name>A0ABP4RNY0_9ACTN</name>
<dbReference type="PROSITE" id="PS50231">
    <property type="entry name" value="RICIN_B_LECTIN"/>
    <property type="match status" value="1"/>
</dbReference>
<feature type="region of interest" description="Disordered" evidence="2">
    <location>
        <begin position="33"/>
        <end position="53"/>
    </location>
</feature>
<dbReference type="Gene3D" id="2.60.120.200">
    <property type="match status" value="1"/>
</dbReference>
<keyword evidence="6" id="KW-1185">Reference proteome</keyword>
<comment type="similarity">
    <text evidence="1">Belongs to the glycosyl hydrolase 16 family.</text>
</comment>
<keyword evidence="3" id="KW-0732">Signal</keyword>
<dbReference type="Proteomes" id="UP001501319">
    <property type="component" value="Unassembled WGS sequence"/>
</dbReference>
<accession>A0ABP4RNY0</accession>
<evidence type="ECO:0000256" key="2">
    <source>
        <dbReference type="SAM" id="MobiDB-lite"/>
    </source>
</evidence>
<dbReference type="InterPro" id="IPR000757">
    <property type="entry name" value="Beta-glucanase-like"/>
</dbReference>
<evidence type="ECO:0000313" key="6">
    <source>
        <dbReference type="Proteomes" id="UP001501319"/>
    </source>
</evidence>
<dbReference type="InterPro" id="IPR050546">
    <property type="entry name" value="Glycosyl_Hydrlase_16"/>
</dbReference>
<evidence type="ECO:0000256" key="3">
    <source>
        <dbReference type="SAM" id="SignalP"/>
    </source>
</evidence>
<comment type="caution">
    <text evidence="5">The sequence shown here is derived from an EMBL/GenBank/DDBJ whole genome shotgun (WGS) entry which is preliminary data.</text>
</comment>